<sequence length="31" mass="3495">MRVEDIEDFTGQRDAVLGSIVREDTQVDSRG</sequence>
<proteinExistence type="predicted"/>
<dbReference type="EMBL" id="CAFBLV010000184">
    <property type="protein sequence ID" value="CAB4876484.1"/>
    <property type="molecule type" value="Genomic_DNA"/>
</dbReference>
<gene>
    <name evidence="1" type="ORF">UFOPK3425_00921</name>
    <name evidence="2" type="ORF">UFOPK4043_00932</name>
</gene>
<reference evidence="2" key="1">
    <citation type="submission" date="2020-05" db="EMBL/GenBank/DDBJ databases">
        <authorList>
            <person name="Chiriac C."/>
            <person name="Salcher M."/>
            <person name="Ghai R."/>
            <person name="Kavagutti S V."/>
        </authorList>
    </citation>
    <scope>NUCLEOTIDE SEQUENCE</scope>
</reference>
<evidence type="ECO:0000313" key="1">
    <source>
        <dbReference type="EMBL" id="CAB4876484.1"/>
    </source>
</evidence>
<organism evidence="2">
    <name type="scientific">freshwater metagenome</name>
    <dbReference type="NCBI Taxonomy" id="449393"/>
    <lineage>
        <taxon>unclassified sequences</taxon>
        <taxon>metagenomes</taxon>
        <taxon>ecological metagenomes</taxon>
    </lineage>
</organism>
<accession>A0A6J7Q2I0</accession>
<evidence type="ECO:0000313" key="2">
    <source>
        <dbReference type="EMBL" id="CAB5008444.1"/>
    </source>
</evidence>
<dbReference type="EMBL" id="CAFBPA010000134">
    <property type="protein sequence ID" value="CAB5008444.1"/>
    <property type="molecule type" value="Genomic_DNA"/>
</dbReference>
<dbReference type="AlphaFoldDB" id="A0A6J7Q2I0"/>
<protein>
    <submittedName>
        <fullName evidence="2">Unannotated protein</fullName>
    </submittedName>
</protein>
<name>A0A6J7Q2I0_9ZZZZ</name>